<gene>
    <name evidence="1" type="ORF">HPB47_022873</name>
</gene>
<dbReference type="EMBL" id="JABSTQ010009341">
    <property type="protein sequence ID" value="KAG0430236.1"/>
    <property type="molecule type" value="Genomic_DNA"/>
</dbReference>
<name>A0AC60Q8Z9_IXOPE</name>
<reference evidence="1 2" key="1">
    <citation type="journal article" date="2020" name="Cell">
        <title>Large-Scale Comparative Analyses of Tick Genomes Elucidate Their Genetic Diversity and Vector Capacities.</title>
        <authorList>
            <consortium name="Tick Genome and Microbiome Consortium (TIGMIC)"/>
            <person name="Jia N."/>
            <person name="Wang J."/>
            <person name="Shi W."/>
            <person name="Du L."/>
            <person name="Sun Y."/>
            <person name="Zhan W."/>
            <person name="Jiang J.F."/>
            <person name="Wang Q."/>
            <person name="Zhang B."/>
            <person name="Ji P."/>
            <person name="Bell-Sakyi L."/>
            <person name="Cui X.M."/>
            <person name="Yuan T.T."/>
            <person name="Jiang B.G."/>
            <person name="Yang W.F."/>
            <person name="Lam T.T."/>
            <person name="Chang Q.C."/>
            <person name="Ding S.J."/>
            <person name="Wang X.J."/>
            <person name="Zhu J.G."/>
            <person name="Ruan X.D."/>
            <person name="Zhao L."/>
            <person name="Wei J.T."/>
            <person name="Ye R.Z."/>
            <person name="Que T.C."/>
            <person name="Du C.H."/>
            <person name="Zhou Y.H."/>
            <person name="Cheng J.X."/>
            <person name="Dai P.F."/>
            <person name="Guo W.B."/>
            <person name="Han X.H."/>
            <person name="Huang E.J."/>
            <person name="Li L.F."/>
            <person name="Wei W."/>
            <person name="Gao Y.C."/>
            <person name="Liu J.Z."/>
            <person name="Shao H.Z."/>
            <person name="Wang X."/>
            <person name="Wang C.C."/>
            <person name="Yang T.C."/>
            <person name="Huo Q.B."/>
            <person name="Li W."/>
            <person name="Chen H.Y."/>
            <person name="Chen S.E."/>
            <person name="Zhou L.G."/>
            <person name="Ni X.B."/>
            <person name="Tian J.H."/>
            <person name="Sheng Y."/>
            <person name="Liu T."/>
            <person name="Pan Y.S."/>
            <person name="Xia L.Y."/>
            <person name="Li J."/>
            <person name="Zhao F."/>
            <person name="Cao W.C."/>
        </authorList>
    </citation>
    <scope>NUCLEOTIDE SEQUENCE [LARGE SCALE GENOMIC DNA]</scope>
    <source>
        <strain evidence="1">Iper-2018</strain>
    </source>
</reference>
<proteinExistence type="predicted"/>
<evidence type="ECO:0000313" key="2">
    <source>
        <dbReference type="Proteomes" id="UP000805193"/>
    </source>
</evidence>
<accession>A0AC60Q8Z9</accession>
<organism evidence="1 2">
    <name type="scientific">Ixodes persulcatus</name>
    <name type="common">Taiga tick</name>
    <dbReference type="NCBI Taxonomy" id="34615"/>
    <lineage>
        <taxon>Eukaryota</taxon>
        <taxon>Metazoa</taxon>
        <taxon>Ecdysozoa</taxon>
        <taxon>Arthropoda</taxon>
        <taxon>Chelicerata</taxon>
        <taxon>Arachnida</taxon>
        <taxon>Acari</taxon>
        <taxon>Parasitiformes</taxon>
        <taxon>Ixodida</taxon>
        <taxon>Ixodoidea</taxon>
        <taxon>Ixodidae</taxon>
        <taxon>Ixodinae</taxon>
        <taxon>Ixodes</taxon>
    </lineage>
</organism>
<dbReference type="Proteomes" id="UP000805193">
    <property type="component" value="Unassembled WGS sequence"/>
</dbReference>
<evidence type="ECO:0000313" key="1">
    <source>
        <dbReference type="EMBL" id="KAG0430236.1"/>
    </source>
</evidence>
<sequence length="83" mass="9414">MSFAGIASPQRTDGQCGDSYAAKWGPDHSPTPCTKRRCAMCSMMKLQRRSVHQCRKCRAVLCINRGRDCFSAYHLMHGFKPYL</sequence>
<keyword evidence="2" id="KW-1185">Reference proteome</keyword>
<protein>
    <submittedName>
        <fullName evidence="1">Uncharacterized protein</fullName>
    </submittedName>
</protein>
<comment type="caution">
    <text evidence="1">The sequence shown here is derived from an EMBL/GenBank/DDBJ whole genome shotgun (WGS) entry which is preliminary data.</text>
</comment>